<accession>A0A1L3GS42</accession>
<feature type="coiled-coil region" evidence="1">
    <location>
        <begin position="124"/>
        <end position="151"/>
    </location>
</feature>
<dbReference type="InterPro" id="IPR002514">
    <property type="entry name" value="Transposase_8"/>
</dbReference>
<evidence type="ECO:0008006" key="4">
    <source>
        <dbReference type="Google" id="ProtNLM"/>
    </source>
</evidence>
<name>A0A1L3GS42_9BACT</name>
<gene>
    <name evidence="2" type="ORF">A7E78_13440</name>
</gene>
<organism evidence="2 3">
    <name type="scientific">Syntrophotalea acetylenivorans</name>
    <dbReference type="NCBI Taxonomy" id="1842532"/>
    <lineage>
        <taxon>Bacteria</taxon>
        <taxon>Pseudomonadati</taxon>
        <taxon>Thermodesulfobacteriota</taxon>
        <taxon>Desulfuromonadia</taxon>
        <taxon>Desulfuromonadales</taxon>
        <taxon>Syntrophotaleaceae</taxon>
        <taxon>Syntrophotalea</taxon>
    </lineage>
</organism>
<dbReference type="STRING" id="1842532.A7E78_13440"/>
<protein>
    <recommendedName>
        <fullName evidence="4">Transposase</fullName>
    </recommendedName>
</protein>
<keyword evidence="3" id="KW-1185">Reference proteome</keyword>
<sequence length="171" mass="19430">MYSKAFRALMIQKMTDPEGPSPVSLADEIGVSRSSLYRWVSEADTLDIAVNTEPPSFTESMQRLSNMKRPQDWSAEEKLAAVLEAASLSEEELGAFLRSRGLHDAQLQQWRDQMLIGLEPKPAKRAETKRIRDLEKELRRKDKALAETAALLVLKKKAQEIWGDEDDDTDR</sequence>
<proteinExistence type="predicted"/>
<evidence type="ECO:0000313" key="2">
    <source>
        <dbReference type="EMBL" id="APG28747.1"/>
    </source>
</evidence>
<dbReference type="EMBL" id="CP015519">
    <property type="protein sequence ID" value="APG28747.1"/>
    <property type="molecule type" value="Genomic_DNA"/>
</dbReference>
<keyword evidence="1" id="KW-0175">Coiled coil</keyword>
<dbReference type="KEGG" id="pef:A7E78_13440"/>
<dbReference type="AlphaFoldDB" id="A0A1L3GS42"/>
<evidence type="ECO:0000256" key="1">
    <source>
        <dbReference type="SAM" id="Coils"/>
    </source>
</evidence>
<dbReference type="InterPro" id="IPR009057">
    <property type="entry name" value="Homeodomain-like_sf"/>
</dbReference>
<dbReference type="GO" id="GO:0003677">
    <property type="term" value="F:DNA binding"/>
    <property type="evidence" value="ECO:0007669"/>
    <property type="project" value="InterPro"/>
</dbReference>
<dbReference type="Pfam" id="PF01527">
    <property type="entry name" value="HTH_Tnp_1"/>
    <property type="match status" value="1"/>
</dbReference>
<dbReference type="GO" id="GO:0004803">
    <property type="term" value="F:transposase activity"/>
    <property type="evidence" value="ECO:0007669"/>
    <property type="project" value="InterPro"/>
</dbReference>
<reference evidence="2 3" key="1">
    <citation type="journal article" date="2017" name="Genome Announc.">
        <title>Complete Genome Sequences of Two Acetylene-Fermenting Pelobacter acetylenicus Strains.</title>
        <authorList>
            <person name="Sutton J.M."/>
            <person name="Baesman S.M."/>
            <person name="Fierst J.L."/>
            <person name="Poret-Peterson A.T."/>
            <person name="Oremland R.S."/>
            <person name="Dunlap D.S."/>
            <person name="Akob D.M."/>
        </authorList>
    </citation>
    <scope>NUCLEOTIDE SEQUENCE [LARGE SCALE GENOMIC DNA]</scope>
    <source>
        <strain evidence="2 3">SFB93</strain>
    </source>
</reference>
<dbReference type="GO" id="GO:0006313">
    <property type="term" value="P:DNA transposition"/>
    <property type="evidence" value="ECO:0007669"/>
    <property type="project" value="InterPro"/>
</dbReference>
<dbReference type="Proteomes" id="UP000182517">
    <property type="component" value="Chromosome"/>
</dbReference>
<evidence type="ECO:0000313" key="3">
    <source>
        <dbReference type="Proteomes" id="UP000182517"/>
    </source>
</evidence>
<dbReference type="SUPFAM" id="SSF46689">
    <property type="entry name" value="Homeodomain-like"/>
    <property type="match status" value="1"/>
</dbReference>